<keyword evidence="4" id="KW-1185">Reference proteome</keyword>
<dbReference type="Proteomes" id="UP001055437">
    <property type="component" value="Chromosome"/>
</dbReference>
<reference evidence="1 3" key="1">
    <citation type="submission" date="2017-09" db="EMBL/GenBank/DDBJ databases">
        <authorList>
            <person name="Thomas P."/>
            <person name="Seyboldt C."/>
        </authorList>
    </citation>
    <scope>NUCLEOTIDE SEQUENCE [LARGE SCALE GENOMIC DNA]</scope>
    <source>
        <strain evidence="1 3">DSM 7534</strain>
    </source>
</reference>
<dbReference type="EMBL" id="CP099799">
    <property type="protein sequence ID" value="USS01585.1"/>
    <property type="molecule type" value="Genomic_DNA"/>
</dbReference>
<dbReference type="Proteomes" id="UP000280586">
    <property type="component" value="Chromosome"/>
</dbReference>
<dbReference type="Pfam" id="PF13171">
    <property type="entry name" value="DUF4004"/>
    <property type="match status" value="1"/>
</dbReference>
<dbReference type="KEGG" id="csep:CP523_11500"/>
<accession>A0A9N7JLY9</accession>
<name>A0A9N7JLY9_CLOSE</name>
<dbReference type="AlphaFoldDB" id="A0A9N7JLY9"/>
<dbReference type="GeneID" id="303561307"/>
<protein>
    <submittedName>
        <fullName evidence="1">DUF4004 domain-containing protein</fullName>
    </submittedName>
    <submittedName>
        <fullName evidence="2">YhbD family protein</fullName>
    </submittedName>
</protein>
<dbReference type="RefSeq" id="WP_066673314.1">
    <property type="nucleotide sequence ID" value="NZ_CABMIZ010000001.1"/>
</dbReference>
<sequence length="206" mass="24495">MFKELISKKELLEVMGISYGQLYRWKRKGLIPEEWFIKKSVSTGQETFFPKEKVLERIRIILELKSDASLDELAHRFSNNIKDIKINRDYIINSNIVPEQIVKMFEEIIEVDTLYDESNLFALFIYQELLKIGLLNLEEVKNITLSTVRDYKKIQDKDYTLIIKRKLGICFYYAINGDEELFEDNEAILIYKIIIKRIIEKVNNLK</sequence>
<dbReference type="OrthoDB" id="1648298at2"/>
<gene>
    <name evidence="1" type="ORF">CP523_11500</name>
    <name evidence="2" type="ORF">NH397_03860</name>
</gene>
<dbReference type="InterPro" id="IPR025063">
    <property type="entry name" value="DUF4004"/>
</dbReference>
<evidence type="ECO:0000313" key="3">
    <source>
        <dbReference type="Proteomes" id="UP000280586"/>
    </source>
</evidence>
<dbReference type="EMBL" id="CP023671">
    <property type="protein sequence ID" value="AYE34988.1"/>
    <property type="molecule type" value="Genomic_DNA"/>
</dbReference>
<evidence type="ECO:0000313" key="2">
    <source>
        <dbReference type="EMBL" id="USS01585.1"/>
    </source>
</evidence>
<reference evidence="2" key="2">
    <citation type="submission" date="2022-06" db="EMBL/GenBank/DDBJ databases">
        <authorList>
            <person name="Holder M.E."/>
            <person name="Ajami N.J."/>
            <person name="Petrosino J.F."/>
        </authorList>
    </citation>
    <scope>NUCLEOTIDE SEQUENCE</scope>
    <source>
        <strain evidence="2">RMA 8861</strain>
    </source>
</reference>
<proteinExistence type="predicted"/>
<organism evidence="1 3">
    <name type="scientific">Clostridium septicum</name>
    <dbReference type="NCBI Taxonomy" id="1504"/>
    <lineage>
        <taxon>Bacteria</taxon>
        <taxon>Bacillati</taxon>
        <taxon>Bacillota</taxon>
        <taxon>Clostridia</taxon>
        <taxon>Eubacteriales</taxon>
        <taxon>Clostridiaceae</taxon>
        <taxon>Clostridium</taxon>
    </lineage>
</organism>
<evidence type="ECO:0000313" key="4">
    <source>
        <dbReference type="Proteomes" id="UP001055437"/>
    </source>
</evidence>
<evidence type="ECO:0000313" key="1">
    <source>
        <dbReference type="EMBL" id="AYE34988.1"/>
    </source>
</evidence>